<evidence type="ECO:0000256" key="9">
    <source>
        <dbReference type="ARBA" id="ARBA00023180"/>
    </source>
</evidence>
<dbReference type="STRING" id="28377.ENSACAP00000022783"/>
<dbReference type="PANTHER" id="PTHR28650:SF1">
    <property type="entry name" value="PHOSPHATIDYLINOSITOL-GLYCAN BIOSYNTHESIS CLASS X PROTEIN"/>
    <property type="match status" value="1"/>
</dbReference>
<evidence type="ECO:0000256" key="5">
    <source>
        <dbReference type="ARBA" id="ARBA00022692"/>
    </source>
</evidence>
<keyword evidence="8" id="KW-0472">Membrane</keyword>
<proteinExistence type="inferred from homology"/>
<gene>
    <name evidence="11" type="primary">PIGX</name>
</gene>
<dbReference type="GO" id="GO:0006506">
    <property type="term" value="P:GPI anchor biosynthetic process"/>
    <property type="evidence" value="ECO:0007669"/>
    <property type="project" value="UniProtKB-UniPathway"/>
</dbReference>
<comment type="similarity">
    <text evidence="3 10">Belongs to the PIGX family.</text>
</comment>
<evidence type="ECO:0000256" key="3">
    <source>
        <dbReference type="ARBA" id="ARBA00010345"/>
    </source>
</evidence>
<dbReference type="AlphaFoldDB" id="R4GBU2"/>
<keyword evidence="4 10" id="KW-0337">GPI-anchor biosynthesis</keyword>
<dbReference type="InParanoid" id="R4GBU2"/>
<comment type="pathway">
    <text evidence="2 10">Glycolipid biosynthesis; glycosylphosphatidylinositol-anchor biosynthesis.</text>
</comment>
<evidence type="ECO:0000313" key="12">
    <source>
        <dbReference type="Proteomes" id="UP000001646"/>
    </source>
</evidence>
<keyword evidence="5" id="KW-0812">Transmembrane</keyword>
<dbReference type="InterPro" id="IPR013233">
    <property type="entry name" value="PIG-X/PBN1"/>
</dbReference>
<keyword evidence="6 10" id="KW-0256">Endoplasmic reticulum</keyword>
<dbReference type="Proteomes" id="UP000001646">
    <property type="component" value="Chromosome 3"/>
</dbReference>
<reference evidence="11 12" key="1">
    <citation type="submission" date="2009-12" db="EMBL/GenBank/DDBJ databases">
        <title>The Genome Sequence of Anolis carolinensis (Green Anole Lizard).</title>
        <authorList>
            <consortium name="The Genome Sequencing Platform"/>
            <person name="Di Palma F."/>
            <person name="Alfoldi J."/>
            <person name="Heiman D."/>
            <person name="Young S."/>
            <person name="Grabherr M."/>
            <person name="Johnson J."/>
            <person name="Lander E.S."/>
            <person name="Lindblad-Toh K."/>
        </authorList>
    </citation>
    <scope>NUCLEOTIDE SEQUENCE [LARGE SCALE GENOMIC DNA]</scope>
    <source>
        <strain evidence="11 12">JBL SC #1</strain>
    </source>
</reference>
<dbReference type="GO" id="GO:0005789">
    <property type="term" value="C:endoplasmic reticulum membrane"/>
    <property type="evidence" value="ECO:0007669"/>
    <property type="project" value="UniProtKB-SubCell"/>
</dbReference>
<evidence type="ECO:0000256" key="1">
    <source>
        <dbReference type="ARBA" id="ARBA00004389"/>
    </source>
</evidence>
<comment type="function">
    <text evidence="10">Stabilizing subunit of the glycosylphosphatidylinositol-mannosyltransferase I complex which catalyzes the transfer of the first mannose, via an alpha-1,4 bond from a dolichol-phosphate-mannose (Dol-P-Man) to the glucosaminyl acyl phosphatidylinositol (GlcN-(acyl)PI) intermediate to generate alpha-D-Man-(1-&gt;4)-alpha-D-GlcN-(1-&gt;6)-(1-radyl,2-acyl-sn-glycero-3-phospho)-2-acyl-inositol and participates in the sixth step of the glycosylphosphatidylinositol-anchor biosynthesis. Probably acts by stabilizing the mannosyltransferase PIGM.</text>
</comment>
<evidence type="ECO:0000256" key="7">
    <source>
        <dbReference type="ARBA" id="ARBA00022989"/>
    </source>
</evidence>
<dbReference type="UniPathway" id="UPA00196"/>
<reference evidence="11" key="2">
    <citation type="submission" date="2025-08" db="UniProtKB">
        <authorList>
            <consortium name="Ensembl"/>
        </authorList>
    </citation>
    <scope>IDENTIFICATION</scope>
</reference>
<evidence type="ECO:0000256" key="2">
    <source>
        <dbReference type="ARBA" id="ARBA00004687"/>
    </source>
</evidence>
<protein>
    <recommendedName>
        <fullName evidence="10">Phosphatidylinositol-glycan biosynthesis class X protein</fullName>
    </recommendedName>
</protein>
<dbReference type="GeneTree" id="ENSGT00390000017679"/>
<dbReference type="PANTHER" id="PTHR28650">
    <property type="entry name" value="PHOSPHATIDYLINOSITOL-GLYCAN BIOSYNTHESIS CLASS X PROTEIN"/>
    <property type="match status" value="1"/>
</dbReference>
<evidence type="ECO:0000313" key="11">
    <source>
        <dbReference type="Ensembl" id="ENSACAP00000022783.2"/>
    </source>
</evidence>
<accession>R4GBU2</accession>
<dbReference type="HOGENOM" id="CLU_076787_2_0_1"/>
<evidence type="ECO:0000256" key="10">
    <source>
        <dbReference type="RuleBase" id="RU366056"/>
    </source>
</evidence>
<keyword evidence="7" id="KW-1133">Transmembrane helix</keyword>
<dbReference type="Pfam" id="PF08320">
    <property type="entry name" value="PIG-X"/>
    <property type="match status" value="1"/>
</dbReference>
<dbReference type="Ensembl" id="ENSACAT00000030201.2">
    <property type="protein sequence ID" value="ENSACAP00000022783.2"/>
    <property type="gene ID" value="ENSACAG00000029652.2"/>
</dbReference>
<dbReference type="eggNOG" id="ENOG502S32M">
    <property type="taxonomic scope" value="Eukaryota"/>
</dbReference>
<reference evidence="11" key="3">
    <citation type="submission" date="2025-09" db="UniProtKB">
        <authorList>
            <consortium name="Ensembl"/>
        </authorList>
    </citation>
    <scope>IDENTIFICATION</scope>
</reference>
<organism evidence="11 12">
    <name type="scientific">Anolis carolinensis</name>
    <name type="common">Green anole</name>
    <name type="synonym">American chameleon</name>
    <dbReference type="NCBI Taxonomy" id="28377"/>
    <lineage>
        <taxon>Eukaryota</taxon>
        <taxon>Metazoa</taxon>
        <taxon>Chordata</taxon>
        <taxon>Craniata</taxon>
        <taxon>Vertebrata</taxon>
        <taxon>Euteleostomi</taxon>
        <taxon>Lepidosauria</taxon>
        <taxon>Squamata</taxon>
        <taxon>Bifurcata</taxon>
        <taxon>Unidentata</taxon>
        <taxon>Episquamata</taxon>
        <taxon>Toxicofera</taxon>
        <taxon>Iguania</taxon>
        <taxon>Dactyloidae</taxon>
        <taxon>Anolis</taxon>
    </lineage>
</organism>
<evidence type="ECO:0000256" key="8">
    <source>
        <dbReference type="ARBA" id="ARBA00023136"/>
    </source>
</evidence>
<name>R4GBU2_ANOCA</name>
<dbReference type="Bgee" id="ENSACAG00000029652">
    <property type="expression patterns" value="Expressed in liver and 14 other cell types or tissues"/>
</dbReference>
<evidence type="ECO:0000256" key="4">
    <source>
        <dbReference type="ARBA" id="ARBA00022502"/>
    </source>
</evidence>
<comment type="subcellular location">
    <subcellularLocation>
        <location evidence="1 10">Endoplasmic reticulum membrane</location>
        <topology evidence="1 10">Single-pass membrane protein</topology>
    </subcellularLocation>
</comment>
<dbReference type="InterPro" id="IPR040039">
    <property type="entry name" value="PIGX"/>
</dbReference>
<sequence>MAIGKQERKSSEGISCRVKYLKPEAKQKSSSMPRFCFLGQREVKHQVTRKHAQNKCPEVMQQLLKDGFHRDVLIKVNLGIFDEGIRSCTVATKVHLPKGLYVDPYELISLQKYNLTEALVISDNIDLEVPEYLATDISVLVYMKPDPECQSCFKALLPLHCRYHRPTKDDGRIFIVLKSPEILINCQKSFLSVDCLKETEIEVPCTQKSINMCYWDSLKLKTVKKLKLQIPVGFNHHLPLVCTGTLITTILCSSLILSSLCKHGHFFFVQGSL</sequence>
<keyword evidence="9" id="KW-0325">Glycoprotein</keyword>
<keyword evidence="12" id="KW-1185">Reference proteome</keyword>
<evidence type="ECO:0000256" key="6">
    <source>
        <dbReference type="ARBA" id="ARBA00022824"/>
    </source>
</evidence>
<dbReference type="SMART" id="SM00780">
    <property type="entry name" value="PIG-X"/>
    <property type="match status" value="1"/>
</dbReference>